<name>A0A2N3RKD2_9XANT</name>
<dbReference type="Pfam" id="PF20461">
    <property type="entry name" value="DUF6714"/>
    <property type="match status" value="1"/>
</dbReference>
<proteinExistence type="predicted"/>
<dbReference type="Proteomes" id="UP000233720">
    <property type="component" value="Unassembled WGS sequence"/>
</dbReference>
<dbReference type="AlphaFoldDB" id="A0A2N3RKD2"/>
<dbReference type="EMBL" id="PHKW01000002">
    <property type="protein sequence ID" value="PKV17232.1"/>
    <property type="molecule type" value="Genomic_DNA"/>
</dbReference>
<reference evidence="3 4" key="1">
    <citation type="submission" date="2017-11" db="EMBL/GenBank/DDBJ databases">
        <title>Xanthomonas prunicola sp. nov., a novel pathogen that affects nectarine (Prunus persica var. nectarine) trees.</title>
        <authorList>
            <person name="Lopez M."/>
            <person name="Lopez-Soriano P."/>
            <person name="Garita-Cambronero J."/>
            <person name="Beltran C."/>
            <person name="Taghouti G."/>
            <person name="Portier P."/>
            <person name="Cubero J."/>
            <person name="Fischer-Le Saux M."/>
            <person name="Marco-Noales E."/>
        </authorList>
    </citation>
    <scope>NUCLEOTIDE SEQUENCE [LARGE SCALE GENOMIC DNA]</scope>
    <source>
        <strain evidence="1 3">CFBP8353</strain>
        <strain evidence="2 4">CFBP8354</strain>
    </source>
</reference>
<evidence type="ECO:0000313" key="4">
    <source>
        <dbReference type="Proteomes" id="UP000233748"/>
    </source>
</evidence>
<gene>
    <name evidence="1" type="ORF">XpruCFBP8353_06610</name>
    <name evidence="2" type="ORF">XpruCFBP8354_06610</name>
</gene>
<dbReference type="InterPro" id="IPR046560">
    <property type="entry name" value="DUF6714"/>
</dbReference>
<accession>A0A2N3RKD2</accession>
<organism evidence="1 3">
    <name type="scientific">Xanthomonas prunicola</name>
    <dbReference type="NCBI Taxonomy" id="2053930"/>
    <lineage>
        <taxon>Bacteria</taxon>
        <taxon>Pseudomonadati</taxon>
        <taxon>Pseudomonadota</taxon>
        <taxon>Gammaproteobacteria</taxon>
        <taxon>Lysobacterales</taxon>
        <taxon>Lysobacteraceae</taxon>
        <taxon>Xanthomonas</taxon>
    </lineage>
</organism>
<keyword evidence="4" id="KW-1185">Reference proteome</keyword>
<sequence>MGAGIDVQGAARLAPHDAGVPAMSERPPMSLRAGNAIDDHAEVPPFDTVRDEVTAQYLERYCCGIHHLDSVSWRFYLPHLLQHALRNCANAASNATDALLESLRPPDREPPRFGSLSAAEERMVIATLDTLAFTDGSEWTESAQCALEEYWAPGAIYR</sequence>
<protein>
    <submittedName>
        <fullName evidence="1">Uncharacterized protein</fullName>
    </submittedName>
</protein>
<dbReference type="EMBL" id="PHKV01000002">
    <property type="protein sequence ID" value="PKV12952.1"/>
    <property type="molecule type" value="Genomic_DNA"/>
</dbReference>
<evidence type="ECO:0000313" key="3">
    <source>
        <dbReference type="Proteomes" id="UP000233720"/>
    </source>
</evidence>
<dbReference type="Proteomes" id="UP000233748">
    <property type="component" value="Unassembled WGS sequence"/>
</dbReference>
<evidence type="ECO:0000313" key="2">
    <source>
        <dbReference type="EMBL" id="PKV17232.1"/>
    </source>
</evidence>
<comment type="caution">
    <text evidence="1">The sequence shown here is derived from an EMBL/GenBank/DDBJ whole genome shotgun (WGS) entry which is preliminary data.</text>
</comment>
<evidence type="ECO:0000313" key="1">
    <source>
        <dbReference type="EMBL" id="PKV12952.1"/>
    </source>
</evidence>